<dbReference type="InterPro" id="IPR001660">
    <property type="entry name" value="SAM"/>
</dbReference>
<dbReference type="GO" id="GO:0008270">
    <property type="term" value="F:zinc ion binding"/>
    <property type="evidence" value="ECO:0007669"/>
    <property type="project" value="UniProtKB-KW"/>
</dbReference>
<dbReference type="SMART" id="SM00454">
    <property type="entry name" value="SAM"/>
    <property type="match status" value="1"/>
</dbReference>
<feature type="domain" description="SAM" evidence="12">
    <location>
        <begin position="1084"/>
        <end position="1148"/>
    </location>
</feature>
<dbReference type="GO" id="GO:0080090">
    <property type="term" value="P:regulation of primary metabolic process"/>
    <property type="evidence" value="ECO:0007669"/>
    <property type="project" value="UniProtKB-ARBA"/>
</dbReference>
<keyword evidence="4" id="KW-0863">Zinc-finger</keyword>
<comment type="subcellular location">
    <subcellularLocation>
        <location evidence="1">Nucleus</location>
    </subcellularLocation>
</comment>
<dbReference type="InterPro" id="IPR036060">
    <property type="entry name" value="Znf_C2H2C_sf"/>
</dbReference>
<dbReference type="Proteomes" id="UP001516400">
    <property type="component" value="Unassembled WGS sequence"/>
</dbReference>
<keyword evidence="7" id="KW-0805">Transcription regulation</keyword>
<dbReference type="Pfam" id="PF01530">
    <property type="entry name" value="zf-C2HC"/>
    <property type="match status" value="1"/>
</dbReference>
<accession>A0ABD2MQ85</accession>
<dbReference type="CDD" id="cd20101">
    <property type="entry name" value="MBT_L3MBTL1-like_rpt1"/>
    <property type="match status" value="1"/>
</dbReference>
<dbReference type="FunFam" id="2.30.30.140:FF:000007">
    <property type="entry name" value="Lethal(3)malignant brain tumor-like protein 1"/>
    <property type="match status" value="1"/>
</dbReference>
<gene>
    <name evidence="13" type="ORF">HHI36_007628</name>
</gene>
<dbReference type="Gene3D" id="4.10.320.30">
    <property type="match status" value="1"/>
</dbReference>
<dbReference type="GO" id="GO:0006325">
    <property type="term" value="P:chromatin organization"/>
    <property type="evidence" value="ECO:0007669"/>
    <property type="project" value="UniProtKB-KW"/>
</dbReference>
<organism evidence="13 14">
    <name type="scientific">Cryptolaemus montrouzieri</name>
    <dbReference type="NCBI Taxonomy" id="559131"/>
    <lineage>
        <taxon>Eukaryota</taxon>
        <taxon>Metazoa</taxon>
        <taxon>Ecdysozoa</taxon>
        <taxon>Arthropoda</taxon>
        <taxon>Hexapoda</taxon>
        <taxon>Insecta</taxon>
        <taxon>Pterygota</taxon>
        <taxon>Neoptera</taxon>
        <taxon>Endopterygota</taxon>
        <taxon>Coleoptera</taxon>
        <taxon>Polyphaga</taxon>
        <taxon>Cucujiformia</taxon>
        <taxon>Coccinelloidea</taxon>
        <taxon>Coccinellidae</taxon>
        <taxon>Scymninae</taxon>
        <taxon>Scymnini</taxon>
        <taxon>Cryptolaemus</taxon>
    </lineage>
</organism>
<evidence type="ECO:0000259" key="12">
    <source>
        <dbReference type="PROSITE" id="PS50105"/>
    </source>
</evidence>
<feature type="repeat" description="MBT" evidence="10">
    <location>
        <begin position="828"/>
        <end position="923"/>
    </location>
</feature>
<dbReference type="PROSITE" id="PS50105">
    <property type="entry name" value="SAM_DOMAIN"/>
    <property type="match status" value="1"/>
</dbReference>
<proteinExistence type="predicted"/>
<dbReference type="EMBL" id="JABFTP020000021">
    <property type="protein sequence ID" value="KAL3268517.1"/>
    <property type="molecule type" value="Genomic_DNA"/>
</dbReference>
<feature type="region of interest" description="Disordered" evidence="11">
    <location>
        <begin position="326"/>
        <end position="347"/>
    </location>
</feature>
<dbReference type="Pfam" id="PF00536">
    <property type="entry name" value="SAM_1"/>
    <property type="match status" value="1"/>
</dbReference>
<evidence type="ECO:0000256" key="2">
    <source>
        <dbReference type="ARBA" id="ARBA00022723"/>
    </source>
</evidence>
<keyword evidence="9" id="KW-0539">Nucleus</keyword>
<dbReference type="SMART" id="SM00251">
    <property type="entry name" value="SAM_PNT"/>
    <property type="match status" value="1"/>
</dbReference>
<reference evidence="13 14" key="1">
    <citation type="journal article" date="2021" name="BMC Biol.">
        <title>Horizontally acquired antibacterial genes associated with adaptive radiation of ladybird beetles.</title>
        <authorList>
            <person name="Li H.S."/>
            <person name="Tang X.F."/>
            <person name="Huang Y.H."/>
            <person name="Xu Z.Y."/>
            <person name="Chen M.L."/>
            <person name="Du X.Y."/>
            <person name="Qiu B.Y."/>
            <person name="Chen P.T."/>
            <person name="Zhang W."/>
            <person name="Slipinski A."/>
            <person name="Escalona H.E."/>
            <person name="Waterhouse R.M."/>
            <person name="Zwick A."/>
            <person name="Pang H."/>
        </authorList>
    </citation>
    <scope>NUCLEOTIDE SEQUENCE [LARGE SCALE GENOMIC DNA]</scope>
    <source>
        <strain evidence="13">SYSU2018</strain>
    </source>
</reference>
<evidence type="ECO:0000313" key="14">
    <source>
        <dbReference type="Proteomes" id="UP001516400"/>
    </source>
</evidence>
<dbReference type="SUPFAM" id="SSF47769">
    <property type="entry name" value="SAM/Pointed domain"/>
    <property type="match status" value="1"/>
</dbReference>
<dbReference type="GO" id="GO:0005634">
    <property type="term" value="C:nucleus"/>
    <property type="evidence" value="ECO:0007669"/>
    <property type="project" value="UniProtKB-SubCell"/>
</dbReference>
<dbReference type="PANTHER" id="PTHR12247:SF131">
    <property type="entry name" value="LD05287P"/>
    <property type="match status" value="1"/>
</dbReference>
<dbReference type="CDD" id="cd20103">
    <property type="entry name" value="MBT_L3MBTL1-like_rpt3"/>
    <property type="match status" value="1"/>
</dbReference>
<feature type="repeat" description="MBT" evidence="10">
    <location>
        <begin position="612"/>
        <end position="710"/>
    </location>
</feature>
<dbReference type="InterPro" id="IPR013761">
    <property type="entry name" value="SAM/pointed_sf"/>
</dbReference>
<evidence type="ECO:0000313" key="13">
    <source>
        <dbReference type="EMBL" id="KAL3268517.1"/>
    </source>
</evidence>
<evidence type="ECO:0000256" key="6">
    <source>
        <dbReference type="ARBA" id="ARBA00022853"/>
    </source>
</evidence>
<evidence type="ECO:0000256" key="1">
    <source>
        <dbReference type="ARBA" id="ARBA00004123"/>
    </source>
</evidence>
<evidence type="ECO:0000256" key="7">
    <source>
        <dbReference type="ARBA" id="ARBA00023015"/>
    </source>
</evidence>
<keyword evidence="8" id="KW-0804">Transcription</keyword>
<dbReference type="SUPFAM" id="SSF103637">
    <property type="entry name" value="CCHHC domain"/>
    <property type="match status" value="1"/>
</dbReference>
<dbReference type="PANTHER" id="PTHR12247">
    <property type="entry name" value="POLYCOMB GROUP PROTEIN"/>
    <property type="match status" value="1"/>
</dbReference>
<evidence type="ECO:0000256" key="9">
    <source>
        <dbReference type="ARBA" id="ARBA00023242"/>
    </source>
</evidence>
<dbReference type="InterPro" id="IPR002515">
    <property type="entry name" value="Znf_C2H2C"/>
</dbReference>
<evidence type="ECO:0000256" key="11">
    <source>
        <dbReference type="SAM" id="MobiDB-lite"/>
    </source>
</evidence>
<dbReference type="InterPro" id="IPR050548">
    <property type="entry name" value="PcG_chromatin_remod_factors"/>
</dbReference>
<keyword evidence="3" id="KW-0677">Repeat</keyword>
<protein>
    <recommendedName>
        <fullName evidence="12">SAM domain-containing protein</fullName>
    </recommendedName>
</protein>
<dbReference type="GO" id="GO:0060255">
    <property type="term" value="P:regulation of macromolecule metabolic process"/>
    <property type="evidence" value="ECO:0007669"/>
    <property type="project" value="UniProtKB-ARBA"/>
</dbReference>
<dbReference type="CDD" id="cd20102">
    <property type="entry name" value="MBT_L3MBTL1-like_rpt2"/>
    <property type="match status" value="1"/>
</dbReference>
<keyword evidence="6" id="KW-0156">Chromatin regulator</keyword>
<evidence type="ECO:0000256" key="8">
    <source>
        <dbReference type="ARBA" id="ARBA00023163"/>
    </source>
</evidence>
<feature type="region of interest" description="Disordered" evidence="11">
    <location>
        <begin position="577"/>
        <end position="598"/>
    </location>
</feature>
<dbReference type="Gene3D" id="2.30.30.140">
    <property type="match status" value="3"/>
</dbReference>
<dbReference type="SUPFAM" id="SSF63748">
    <property type="entry name" value="Tudor/PWWP/MBT"/>
    <property type="match status" value="3"/>
</dbReference>
<evidence type="ECO:0000256" key="3">
    <source>
        <dbReference type="ARBA" id="ARBA00022737"/>
    </source>
</evidence>
<sequence length="1157" mass="131129">MMPSAAASNTTDSNNDLALENSLVPKLNNFENKSDLSVDTGPKFQSSSQMKPQVLPVVYIQAPSKIPFVTISKTNSTNVIVKSIPPIQFPNLTSAISNKPMSSLSVPSNQSVLLSSGNSSLKPSHQQIVIQKSGGVTNAYLTMIKPVTNLSTYGENAAANQIHITTNITTTSTYVHSSVGQKYVLASLSKNAPNLAQTATTNCVQSKLAFMPLAVKPTSKENSISNFKVVNPVLNFKIADGKVQSTSNNSPITVMCDSNSLSSSSENSCESKLICTEVIDLDSPTKDEKSPDSDISITPEPKIDYSLQKSREIKISQHGISILKRNTSFNRDNAHQNSRTTSKTDSVSELTVQKNVMVTKPSTGNEEKIVLSEPKLSTSISQKSGRRKSNFCFRKDFDDIPIQFFDSRDDLKRTFEDSDLSLTKAENVESVTVENEEDDVEINIIKDKLDKPDINMNDDNLDIHKMIKWENDIGILPGSDLKFIMNEFGMIEYLTKADYNKIMESKNVKSKEKPKDEFQEEMRCLECGCFGLPSDFISPKYCSYDCQDAGKQKSNKDKEIKFKKRKRAIIRKREIEENKTEREESESSDDNSSNENSRDKFSYPWNCTKKGFSWSKYLEHMKAKAAPVKLFKDAFPYNRNGFKPGMKLEGIDPSHPSHFCVLTVVEIQGYRMRLHFDGFSSNYDFWVNADSMNIFPMGWCEKYGHVLHPPPGYNEDDFNWLHYLKDTKSTAAPKHLFANRAGNAICPNGFRVGMKLEAVDKKNNSALICVATVRDMMDNRILVHFDSWDDIYDYWAEPTSPYIHPVGWCDQFGHRLTPPNDHPRPEEFTWEEYLRETKSVAAPVRAFKQKPACGFKRGMKLECVDQRVPQLIRVASVDEVKGHQIKIHFDGWMDKYSFWVEDDSTNIHPAGWCQKTGHPIEPPLTPEDVYDFLECTTIGCKGQGHILGPAQPTHSSLKDCPYADENLSKERKLPDRLLSPDRFVEAVVPVSRGPKEKPKARLGRPPKYPRLEPKVKEEYDDFEVEEKDIKKYKKTKLCLDQDVEDRIMGYLKDIHINPAEKESWLRHSKFLCTYTELKADPRNWSRAQVANFIESLPTGSDYADIFKQHDIDGEALLLLTQRDIMDILKIKLGPAIKLYSSIILLRQNIEKVFTRKK</sequence>
<feature type="repeat" description="MBT" evidence="10">
    <location>
        <begin position="718"/>
        <end position="819"/>
    </location>
</feature>
<keyword evidence="2" id="KW-0479">Metal-binding</keyword>
<dbReference type="PROSITE" id="PS51079">
    <property type="entry name" value="MBT"/>
    <property type="match status" value="3"/>
</dbReference>
<evidence type="ECO:0000256" key="4">
    <source>
        <dbReference type="ARBA" id="ARBA00022771"/>
    </source>
</evidence>
<dbReference type="AlphaFoldDB" id="A0ABD2MQ85"/>
<evidence type="ECO:0000256" key="10">
    <source>
        <dbReference type="PROSITE-ProRule" id="PRU00459"/>
    </source>
</evidence>
<keyword evidence="5" id="KW-0862">Zinc</keyword>
<dbReference type="InterPro" id="IPR004092">
    <property type="entry name" value="Mbt"/>
</dbReference>
<keyword evidence="14" id="KW-1185">Reference proteome</keyword>
<dbReference type="Pfam" id="PF02820">
    <property type="entry name" value="MBT"/>
    <property type="match status" value="3"/>
</dbReference>
<evidence type="ECO:0000256" key="5">
    <source>
        <dbReference type="ARBA" id="ARBA00022833"/>
    </source>
</evidence>
<dbReference type="SMART" id="SM00561">
    <property type="entry name" value="MBT"/>
    <property type="match status" value="3"/>
</dbReference>
<dbReference type="InterPro" id="IPR003118">
    <property type="entry name" value="Pointed_dom"/>
</dbReference>
<dbReference type="Gene3D" id="1.10.150.50">
    <property type="entry name" value="Transcription Factor, Ets-1"/>
    <property type="match status" value="1"/>
</dbReference>
<name>A0ABD2MQ85_9CUCU</name>
<comment type="caution">
    <text evidence="13">The sequence shown here is derived from an EMBL/GenBank/DDBJ whole genome shotgun (WGS) entry which is preliminary data.</text>
</comment>
<dbReference type="PROSITE" id="PS51802">
    <property type="entry name" value="ZF_CCHHC"/>
    <property type="match status" value="1"/>
</dbReference>